<name>A0AAE1H470_9NEOP</name>
<keyword evidence="7" id="KW-0238">DNA-binding</keyword>
<dbReference type="InterPro" id="IPR043502">
    <property type="entry name" value="DNA/RNA_pol_sf"/>
</dbReference>
<gene>
    <name evidence="10" type="ORF">KUF71_023662</name>
</gene>
<evidence type="ECO:0000256" key="8">
    <source>
        <dbReference type="ARBA" id="ARBA00049244"/>
    </source>
</evidence>
<dbReference type="Pfam" id="PF03175">
    <property type="entry name" value="DNA_pol_B_2"/>
    <property type="match status" value="1"/>
</dbReference>
<keyword evidence="3" id="KW-0808">Transferase</keyword>
<evidence type="ECO:0000256" key="2">
    <source>
        <dbReference type="ARBA" id="ARBA00012417"/>
    </source>
</evidence>
<dbReference type="Gene3D" id="3.90.1600.10">
    <property type="entry name" value="Palm domain of DNA polymerase"/>
    <property type="match status" value="1"/>
</dbReference>
<dbReference type="Proteomes" id="UP001219518">
    <property type="component" value="Unassembled WGS sequence"/>
</dbReference>
<dbReference type="GO" id="GO:0006260">
    <property type="term" value="P:DNA replication"/>
    <property type="evidence" value="ECO:0007669"/>
    <property type="project" value="UniProtKB-KW"/>
</dbReference>
<dbReference type="SUPFAM" id="SSF56672">
    <property type="entry name" value="DNA/RNA polymerases"/>
    <property type="match status" value="1"/>
</dbReference>
<accession>A0AAE1H470</accession>
<keyword evidence="4" id="KW-0548">Nucleotidyltransferase</keyword>
<reference evidence="10" key="2">
    <citation type="journal article" date="2023" name="BMC Genomics">
        <title>Pest status, molecular evolution, and epigenetic factors derived from the genome assembly of Frankliniella fusca, a thysanopteran phytovirus vector.</title>
        <authorList>
            <person name="Catto M.A."/>
            <person name="Labadie P.E."/>
            <person name="Jacobson A.L."/>
            <person name="Kennedy G.G."/>
            <person name="Srinivasan R."/>
            <person name="Hunt B.G."/>
        </authorList>
    </citation>
    <scope>NUCLEOTIDE SEQUENCE</scope>
    <source>
        <strain evidence="10">PL_HMW_Pooled</strain>
    </source>
</reference>
<dbReference type="InterPro" id="IPR023211">
    <property type="entry name" value="DNA_pol_palm_dom_sf"/>
</dbReference>
<evidence type="ECO:0000256" key="5">
    <source>
        <dbReference type="ARBA" id="ARBA00022705"/>
    </source>
</evidence>
<evidence type="ECO:0000259" key="9">
    <source>
        <dbReference type="Pfam" id="PF03175"/>
    </source>
</evidence>
<dbReference type="AlphaFoldDB" id="A0AAE1H470"/>
<organism evidence="10 11">
    <name type="scientific">Frankliniella fusca</name>
    <dbReference type="NCBI Taxonomy" id="407009"/>
    <lineage>
        <taxon>Eukaryota</taxon>
        <taxon>Metazoa</taxon>
        <taxon>Ecdysozoa</taxon>
        <taxon>Arthropoda</taxon>
        <taxon>Hexapoda</taxon>
        <taxon>Insecta</taxon>
        <taxon>Pterygota</taxon>
        <taxon>Neoptera</taxon>
        <taxon>Paraneoptera</taxon>
        <taxon>Thysanoptera</taxon>
        <taxon>Terebrantia</taxon>
        <taxon>Thripoidea</taxon>
        <taxon>Thripidae</taxon>
        <taxon>Frankliniella</taxon>
    </lineage>
</organism>
<evidence type="ECO:0000313" key="10">
    <source>
        <dbReference type="EMBL" id="KAK3914248.1"/>
    </source>
</evidence>
<keyword evidence="6" id="KW-0239">DNA-directed DNA polymerase</keyword>
<comment type="caution">
    <text evidence="10">The sequence shown here is derived from an EMBL/GenBank/DDBJ whole genome shotgun (WGS) entry which is preliminary data.</text>
</comment>
<evidence type="ECO:0000256" key="6">
    <source>
        <dbReference type="ARBA" id="ARBA00022932"/>
    </source>
</evidence>
<dbReference type="InterPro" id="IPR004868">
    <property type="entry name" value="DNA-dir_DNA_pol_B_mt/vir"/>
</dbReference>
<comment type="catalytic activity">
    <reaction evidence="8">
        <text>DNA(n) + a 2'-deoxyribonucleoside 5'-triphosphate = DNA(n+1) + diphosphate</text>
        <dbReference type="Rhea" id="RHEA:22508"/>
        <dbReference type="Rhea" id="RHEA-COMP:17339"/>
        <dbReference type="Rhea" id="RHEA-COMP:17340"/>
        <dbReference type="ChEBI" id="CHEBI:33019"/>
        <dbReference type="ChEBI" id="CHEBI:61560"/>
        <dbReference type="ChEBI" id="CHEBI:173112"/>
        <dbReference type="EC" id="2.7.7.7"/>
    </reaction>
</comment>
<dbReference type="PANTHER" id="PTHR33568">
    <property type="entry name" value="DNA POLYMERASE"/>
    <property type="match status" value="1"/>
</dbReference>
<keyword evidence="5" id="KW-0235">DNA replication</keyword>
<dbReference type="GO" id="GO:0003887">
    <property type="term" value="F:DNA-directed DNA polymerase activity"/>
    <property type="evidence" value="ECO:0007669"/>
    <property type="project" value="UniProtKB-KW"/>
</dbReference>
<evidence type="ECO:0000256" key="1">
    <source>
        <dbReference type="ARBA" id="ARBA00005755"/>
    </source>
</evidence>
<dbReference type="Gene3D" id="1.10.287.690">
    <property type="entry name" value="Helix hairpin bin"/>
    <property type="match status" value="1"/>
</dbReference>
<dbReference type="GO" id="GO:0000166">
    <property type="term" value="F:nucleotide binding"/>
    <property type="evidence" value="ECO:0007669"/>
    <property type="project" value="InterPro"/>
</dbReference>
<keyword evidence="11" id="KW-1185">Reference proteome</keyword>
<evidence type="ECO:0000256" key="4">
    <source>
        <dbReference type="ARBA" id="ARBA00022695"/>
    </source>
</evidence>
<proteinExistence type="inferred from homology"/>
<sequence length="727" mass="82988">MTECIKRGKQPKVVLNGAKILMLSFDNVTFKDSLMFLPQKLSSLPKSFGLVELKKDVQILREALESFRKLFMETAEFDPLTECLTLSSACMANFRKNHLGRSRIGIVPRGGYRGRQKSSIESLEWLDYESDKLGQTIQTNETSGEKRILNRYVDGYAEVTHDNGIVEKRIYQYHGCYFHLCIKCIPDEDSRRRIRGKNPCPYERTKQTTQLFRSEGYTVIEKWACDFAHDRQHNPDYINFFKNYTKKRTPPLNLRDAICGGRTSALYTHLKAKPGQKIKFYDVCSEYPHCQYKMAYPEGHPTIFLENDPLTPPVEHWNGVLKATVLPPSDLYLPVLPYKCNSKLMFPLCRTCAETMSQDVCSHTDEQRMLTGTWCAPEMHLALKKNIKLLHYMSYTNTQLVTKQEGLFSTYVRDNMKLKLEASGWPSHVKTEEEKDAYIEGHLRKDGILIDKNKVEKNPGKRTLAKLILNSFWGKLGERTMRTSTTFVNSYGALIKMLEDKTIQVKSIIPLGEELLQVSHEPVEEMDESFATTSLVHAAFTTCHGRMLLYSYLDIVGTRAAYHDTDSICFLSEPGKPDPPLGEFLGDLTDQLADDYGENSYCTEFVSGGPKNYSYIVAVGGNTSRLQSVVKVRGISINSSCYDTVTFEKLKKMVKRSGMKTTVRIPSQITRTSGWRIVSRPASKTWQVVISKRRRLGDKTVPYGFTDQLLSEDDEDCLDALEQLMDM</sequence>
<protein>
    <recommendedName>
        <fullName evidence="2">DNA-directed DNA polymerase</fullName>
        <ecNumber evidence="2">2.7.7.7</ecNumber>
    </recommendedName>
</protein>
<evidence type="ECO:0000256" key="3">
    <source>
        <dbReference type="ARBA" id="ARBA00022679"/>
    </source>
</evidence>
<dbReference type="GO" id="GO:0003677">
    <property type="term" value="F:DNA binding"/>
    <property type="evidence" value="ECO:0007669"/>
    <property type="project" value="UniProtKB-KW"/>
</dbReference>
<reference evidence="10" key="1">
    <citation type="submission" date="2021-07" db="EMBL/GenBank/DDBJ databases">
        <authorList>
            <person name="Catto M.A."/>
            <person name="Jacobson A."/>
            <person name="Kennedy G."/>
            <person name="Labadie P."/>
            <person name="Hunt B.G."/>
            <person name="Srinivasan R."/>
        </authorList>
    </citation>
    <scope>NUCLEOTIDE SEQUENCE</scope>
    <source>
        <strain evidence="10">PL_HMW_Pooled</strain>
        <tissue evidence="10">Head</tissue>
    </source>
</reference>
<dbReference type="EC" id="2.7.7.7" evidence="2"/>
<evidence type="ECO:0000313" key="11">
    <source>
        <dbReference type="Proteomes" id="UP001219518"/>
    </source>
</evidence>
<dbReference type="PANTHER" id="PTHR33568:SF3">
    <property type="entry name" value="DNA-DIRECTED DNA POLYMERASE"/>
    <property type="match status" value="1"/>
</dbReference>
<dbReference type="Gene3D" id="3.40.960.10">
    <property type="entry name" value="VSR Endonuclease"/>
    <property type="match status" value="1"/>
</dbReference>
<evidence type="ECO:0000256" key="7">
    <source>
        <dbReference type="ARBA" id="ARBA00023125"/>
    </source>
</evidence>
<feature type="domain" description="DNA-directed DNA polymerase family B mitochondria/virus" evidence="9">
    <location>
        <begin position="253"/>
        <end position="423"/>
    </location>
</feature>
<comment type="similarity">
    <text evidence="1">Belongs to the DNA polymerase type-B family.</text>
</comment>
<dbReference type="EMBL" id="JAHWGI010000364">
    <property type="protein sequence ID" value="KAK3914248.1"/>
    <property type="molecule type" value="Genomic_DNA"/>
</dbReference>